<protein>
    <submittedName>
        <fullName evidence="1">Uncharacterized protein</fullName>
    </submittedName>
</protein>
<keyword evidence="2" id="KW-1185">Reference proteome</keyword>
<dbReference type="AlphaFoldDB" id="A0A1C7MNE8"/>
<name>A0A1C7MNE8_GRIFR</name>
<proteinExistence type="predicted"/>
<gene>
    <name evidence="1" type="ORF">A0H81_02439</name>
</gene>
<organism evidence="1 2">
    <name type="scientific">Grifola frondosa</name>
    <name type="common">Maitake</name>
    <name type="synonym">Polyporus frondosus</name>
    <dbReference type="NCBI Taxonomy" id="5627"/>
    <lineage>
        <taxon>Eukaryota</taxon>
        <taxon>Fungi</taxon>
        <taxon>Dikarya</taxon>
        <taxon>Basidiomycota</taxon>
        <taxon>Agaricomycotina</taxon>
        <taxon>Agaricomycetes</taxon>
        <taxon>Polyporales</taxon>
        <taxon>Grifolaceae</taxon>
        <taxon>Grifola</taxon>
    </lineage>
</organism>
<reference evidence="1 2" key="1">
    <citation type="submission" date="2016-03" db="EMBL/GenBank/DDBJ databases">
        <title>Whole genome sequencing of Grifola frondosa 9006-11.</title>
        <authorList>
            <person name="Min B."/>
            <person name="Park H."/>
            <person name="Kim J.-G."/>
            <person name="Cho H."/>
            <person name="Oh Y.-L."/>
            <person name="Kong W.-S."/>
            <person name="Choi I.-G."/>
        </authorList>
    </citation>
    <scope>NUCLEOTIDE SEQUENCE [LARGE SCALE GENOMIC DNA]</scope>
    <source>
        <strain evidence="1 2">9006-11</strain>
    </source>
</reference>
<dbReference type="Proteomes" id="UP000092993">
    <property type="component" value="Unassembled WGS sequence"/>
</dbReference>
<evidence type="ECO:0000313" key="2">
    <source>
        <dbReference type="Proteomes" id="UP000092993"/>
    </source>
</evidence>
<evidence type="ECO:0000313" key="1">
    <source>
        <dbReference type="EMBL" id="OBZ78410.1"/>
    </source>
</evidence>
<comment type="caution">
    <text evidence="1">The sequence shown here is derived from an EMBL/GenBank/DDBJ whole genome shotgun (WGS) entry which is preliminary data.</text>
</comment>
<dbReference type="EMBL" id="LUGG01000002">
    <property type="protein sequence ID" value="OBZ78410.1"/>
    <property type="molecule type" value="Genomic_DNA"/>
</dbReference>
<sequence>MNSLYDFFITQLHECFITRVINNKWITDLSFLYPLSSIRCYRRFLDYGSHHTVDQEIIVYVATQLTILGVDIRNLMRTFEMRYSRETDISSA</sequence>
<accession>A0A1C7MNE8</accession>